<feature type="compositionally biased region" description="Low complexity" evidence="1">
    <location>
        <begin position="1"/>
        <end position="23"/>
    </location>
</feature>
<dbReference type="EMBL" id="JBANRG010000003">
    <property type="protein sequence ID" value="KAK7469150.1"/>
    <property type="molecule type" value="Genomic_DNA"/>
</dbReference>
<reference evidence="2 3" key="1">
    <citation type="submission" date="2024-01" db="EMBL/GenBank/DDBJ databases">
        <title>A draft genome for the cacao thread blight pathogen Marasmiellus scandens.</title>
        <authorList>
            <person name="Baruah I.K."/>
            <person name="Leung J."/>
            <person name="Bukari Y."/>
            <person name="Amoako-Attah I."/>
            <person name="Meinhardt L.W."/>
            <person name="Bailey B.A."/>
            <person name="Cohen S.P."/>
        </authorList>
    </citation>
    <scope>NUCLEOTIDE SEQUENCE [LARGE SCALE GENOMIC DNA]</scope>
    <source>
        <strain evidence="2 3">GH-19</strain>
    </source>
</reference>
<protein>
    <submittedName>
        <fullName evidence="2">Transcription initiation factor TFIID subunit 12</fullName>
    </submittedName>
</protein>
<accession>A0ABR1JYA0</accession>
<evidence type="ECO:0000256" key="1">
    <source>
        <dbReference type="SAM" id="MobiDB-lite"/>
    </source>
</evidence>
<organism evidence="2 3">
    <name type="scientific">Marasmiellus scandens</name>
    <dbReference type="NCBI Taxonomy" id="2682957"/>
    <lineage>
        <taxon>Eukaryota</taxon>
        <taxon>Fungi</taxon>
        <taxon>Dikarya</taxon>
        <taxon>Basidiomycota</taxon>
        <taxon>Agaricomycotina</taxon>
        <taxon>Agaricomycetes</taxon>
        <taxon>Agaricomycetidae</taxon>
        <taxon>Agaricales</taxon>
        <taxon>Marasmiineae</taxon>
        <taxon>Omphalotaceae</taxon>
        <taxon>Marasmiellus</taxon>
    </lineage>
</organism>
<gene>
    <name evidence="2" type="primary">TAF12_2</name>
    <name evidence="2" type="ORF">VKT23_003640</name>
</gene>
<comment type="caution">
    <text evidence="2">The sequence shown here is derived from an EMBL/GenBank/DDBJ whole genome shotgun (WGS) entry which is preliminary data.</text>
</comment>
<feature type="region of interest" description="Disordered" evidence="1">
    <location>
        <begin position="1"/>
        <end position="28"/>
    </location>
</feature>
<sequence>MQANTQNQTAAAGPSASASGSNGTPPPNIIDILSNLIKTHTGEQMSNEQIAHLLIINMDTLEQQGKLTQTQIQELKQFADKHKNPAKTD</sequence>
<dbReference type="Proteomes" id="UP001498398">
    <property type="component" value="Unassembled WGS sequence"/>
</dbReference>
<name>A0ABR1JYA0_9AGAR</name>
<keyword evidence="3" id="KW-1185">Reference proteome</keyword>
<evidence type="ECO:0000313" key="3">
    <source>
        <dbReference type="Proteomes" id="UP001498398"/>
    </source>
</evidence>
<proteinExistence type="predicted"/>
<evidence type="ECO:0000313" key="2">
    <source>
        <dbReference type="EMBL" id="KAK7469150.1"/>
    </source>
</evidence>